<evidence type="ECO:0000313" key="2">
    <source>
        <dbReference type="Proteomes" id="UP000240903"/>
    </source>
</evidence>
<proteinExistence type="predicted"/>
<sequence>MSLTLILLPCIHASDTTIELPVSDRAQAVAVVQAYGIDRLDHAALVRYHKDVTDGSPYEELMTLHDFITA</sequence>
<protein>
    <submittedName>
        <fullName evidence="1">Uncharacterized protein</fullName>
    </submittedName>
</protein>
<dbReference type="EMBL" id="MG775260">
    <property type="protein sequence ID" value="AUV61848.1"/>
    <property type="molecule type" value="Genomic_DNA"/>
</dbReference>
<accession>A0A2K9VHT4</accession>
<evidence type="ECO:0000313" key="1">
    <source>
        <dbReference type="EMBL" id="AUV61848.1"/>
    </source>
</evidence>
<organism evidence="1 2">
    <name type="scientific">Pseudomonas phage Littlefix</name>
    <dbReference type="NCBI Taxonomy" id="2079289"/>
    <lineage>
        <taxon>Viruses</taxon>
        <taxon>Duplodnaviria</taxon>
        <taxon>Heunggongvirae</taxon>
        <taxon>Uroviricota</taxon>
        <taxon>Caudoviricetes</taxon>
        <taxon>Schitoviridae</taxon>
        <taxon>Littlefixvirus</taxon>
        <taxon>Littlefixvirus littlefix</taxon>
    </lineage>
</organism>
<gene>
    <name evidence="1" type="ORF">PsPhLittlefix_gp33</name>
</gene>
<name>A0A2K9VHT4_9CAUD</name>
<reference evidence="2" key="1">
    <citation type="submission" date="2018-01" db="EMBL/GenBank/DDBJ databases">
        <title>Pseudomonas phages infecting Pseudomonas sp. isolated from Prunus avium.</title>
        <authorList>
            <person name="Colberg O."/>
            <person name="Carstens A.B."/>
            <person name="Kot W."/>
            <person name="Hansen L.H."/>
        </authorList>
    </citation>
    <scope>NUCLEOTIDE SEQUENCE [LARGE SCALE GENOMIC DNA]</scope>
</reference>
<keyword evidence="2" id="KW-1185">Reference proteome</keyword>
<dbReference type="Proteomes" id="UP000240903">
    <property type="component" value="Segment"/>
</dbReference>